<dbReference type="SUPFAM" id="SSF51215">
    <property type="entry name" value="Regulatory protein AraC"/>
    <property type="match status" value="1"/>
</dbReference>
<dbReference type="Proteomes" id="UP000823922">
    <property type="component" value="Unassembled WGS sequence"/>
</dbReference>
<evidence type="ECO:0000256" key="2">
    <source>
        <dbReference type="ARBA" id="ARBA00023125"/>
    </source>
</evidence>
<dbReference type="Gene3D" id="1.10.10.60">
    <property type="entry name" value="Homeodomain-like"/>
    <property type="match status" value="1"/>
</dbReference>
<sequence length="313" mass="36060">MAGRINNGPEEKNAQTDYSSVLLSPSIRIDRIYTVHYFEYMNDFFFPGERHDFWEFLCVDKGEAVVTAGENTFTLKKDEIIFHQPDEFHSVKANGETAPNLVVVSFSCDSPNMDFFRSKTLRIGETERSLIASILSEAGRSFTTPLDDPYTKKMELSENAPFGSLQMIQLYLEQLLIRLIRQKGMPSGHKARADGDVYERLLTYLENHLTSQLSIEQICRDNLIGRSQMQKLFRERSGCGIIDYFSHMKIDAAKQLIRSQRLNFTQIADRLGYTSVHYFSRQFKKVTGMTPSEYSVSIKRLSEEPQFREPDIP</sequence>
<dbReference type="Pfam" id="PF02311">
    <property type="entry name" value="AraC_binding"/>
    <property type="match status" value="1"/>
</dbReference>
<dbReference type="InterPro" id="IPR037923">
    <property type="entry name" value="HTH-like"/>
</dbReference>
<reference evidence="5" key="1">
    <citation type="journal article" date="2021" name="PeerJ">
        <title>Extensive microbial diversity within the chicken gut microbiome revealed by metagenomics and culture.</title>
        <authorList>
            <person name="Gilroy R."/>
            <person name="Ravi A."/>
            <person name="Getino M."/>
            <person name="Pursley I."/>
            <person name="Horton D.L."/>
            <person name="Alikhan N.F."/>
            <person name="Baker D."/>
            <person name="Gharbi K."/>
            <person name="Hall N."/>
            <person name="Watson M."/>
            <person name="Adriaenssens E.M."/>
            <person name="Foster-Nyarko E."/>
            <person name="Jarju S."/>
            <person name="Secka A."/>
            <person name="Antonio M."/>
            <person name="Oren A."/>
            <person name="Chaudhuri R.R."/>
            <person name="La Ragione R."/>
            <person name="Hildebrand F."/>
            <person name="Pallen M.J."/>
        </authorList>
    </citation>
    <scope>NUCLEOTIDE SEQUENCE</scope>
    <source>
        <strain evidence="5">ChiBcec1-1630</strain>
    </source>
</reference>
<dbReference type="InterPro" id="IPR003313">
    <property type="entry name" value="AraC-bd"/>
</dbReference>
<reference evidence="5" key="2">
    <citation type="submission" date="2021-04" db="EMBL/GenBank/DDBJ databases">
        <authorList>
            <person name="Gilroy R."/>
        </authorList>
    </citation>
    <scope>NUCLEOTIDE SEQUENCE</scope>
    <source>
        <strain evidence="5">ChiBcec1-1630</strain>
    </source>
</reference>
<dbReference type="PROSITE" id="PS00041">
    <property type="entry name" value="HTH_ARAC_FAMILY_1"/>
    <property type="match status" value="1"/>
</dbReference>
<dbReference type="PRINTS" id="PR00032">
    <property type="entry name" value="HTHARAC"/>
</dbReference>
<evidence type="ECO:0000313" key="5">
    <source>
        <dbReference type="EMBL" id="HJC88737.1"/>
    </source>
</evidence>
<comment type="caution">
    <text evidence="5">The sequence shown here is derived from an EMBL/GenBank/DDBJ whole genome shotgun (WGS) entry which is preliminary data.</text>
</comment>
<dbReference type="PANTHER" id="PTHR43280:SF2">
    <property type="entry name" value="HTH-TYPE TRANSCRIPTIONAL REGULATOR EXSA"/>
    <property type="match status" value="1"/>
</dbReference>
<dbReference type="InterPro" id="IPR020449">
    <property type="entry name" value="Tscrpt_reg_AraC-type_HTH"/>
</dbReference>
<dbReference type="GO" id="GO:0043565">
    <property type="term" value="F:sequence-specific DNA binding"/>
    <property type="evidence" value="ECO:0007669"/>
    <property type="project" value="InterPro"/>
</dbReference>
<accession>A0A9D2TS58</accession>
<organism evidence="5 6">
    <name type="scientific">Candidatus Eisenbergiella intestinigallinarum</name>
    <dbReference type="NCBI Taxonomy" id="2838549"/>
    <lineage>
        <taxon>Bacteria</taxon>
        <taxon>Bacillati</taxon>
        <taxon>Bacillota</taxon>
        <taxon>Clostridia</taxon>
        <taxon>Lachnospirales</taxon>
        <taxon>Lachnospiraceae</taxon>
        <taxon>Eisenbergiella</taxon>
    </lineage>
</organism>
<dbReference type="SMART" id="SM00342">
    <property type="entry name" value="HTH_ARAC"/>
    <property type="match status" value="1"/>
</dbReference>
<feature type="domain" description="HTH araC/xylS-type" evidence="4">
    <location>
        <begin position="199"/>
        <end position="297"/>
    </location>
</feature>
<evidence type="ECO:0000313" key="6">
    <source>
        <dbReference type="Proteomes" id="UP000823922"/>
    </source>
</evidence>
<name>A0A9D2TS58_9FIRM</name>
<dbReference type="EMBL" id="DWVS01000309">
    <property type="protein sequence ID" value="HJC88737.1"/>
    <property type="molecule type" value="Genomic_DNA"/>
</dbReference>
<protein>
    <submittedName>
        <fullName evidence="5">AraC family transcriptional regulator</fullName>
    </submittedName>
</protein>
<dbReference type="Gene3D" id="2.60.120.10">
    <property type="entry name" value="Jelly Rolls"/>
    <property type="match status" value="1"/>
</dbReference>
<keyword evidence="3" id="KW-0804">Transcription</keyword>
<dbReference type="PROSITE" id="PS01124">
    <property type="entry name" value="HTH_ARAC_FAMILY_2"/>
    <property type="match status" value="1"/>
</dbReference>
<dbReference type="InterPro" id="IPR018060">
    <property type="entry name" value="HTH_AraC"/>
</dbReference>
<evidence type="ECO:0000256" key="3">
    <source>
        <dbReference type="ARBA" id="ARBA00023163"/>
    </source>
</evidence>
<dbReference type="PANTHER" id="PTHR43280">
    <property type="entry name" value="ARAC-FAMILY TRANSCRIPTIONAL REGULATOR"/>
    <property type="match status" value="1"/>
</dbReference>
<evidence type="ECO:0000256" key="1">
    <source>
        <dbReference type="ARBA" id="ARBA00023015"/>
    </source>
</evidence>
<proteinExistence type="predicted"/>
<gene>
    <name evidence="5" type="ORF">H9926_12065</name>
</gene>
<dbReference type="InterPro" id="IPR018062">
    <property type="entry name" value="HTH_AraC-typ_CS"/>
</dbReference>
<keyword evidence="1" id="KW-0805">Transcription regulation</keyword>
<dbReference type="InterPro" id="IPR014710">
    <property type="entry name" value="RmlC-like_jellyroll"/>
</dbReference>
<evidence type="ECO:0000259" key="4">
    <source>
        <dbReference type="PROSITE" id="PS01124"/>
    </source>
</evidence>
<dbReference type="AlphaFoldDB" id="A0A9D2TS58"/>
<dbReference type="GO" id="GO:0003700">
    <property type="term" value="F:DNA-binding transcription factor activity"/>
    <property type="evidence" value="ECO:0007669"/>
    <property type="project" value="InterPro"/>
</dbReference>
<keyword evidence="2" id="KW-0238">DNA-binding</keyword>
<dbReference type="Pfam" id="PF12833">
    <property type="entry name" value="HTH_18"/>
    <property type="match status" value="1"/>
</dbReference>
<dbReference type="SUPFAM" id="SSF46689">
    <property type="entry name" value="Homeodomain-like"/>
    <property type="match status" value="1"/>
</dbReference>
<dbReference type="InterPro" id="IPR009057">
    <property type="entry name" value="Homeodomain-like_sf"/>
</dbReference>